<gene>
    <name evidence="1" type="ORF">AGLY_007270</name>
</gene>
<accession>A0A6G0TPN3</accession>
<dbReference type="AlphaFoldDB" id="A0A6G0TPN3"/>
<proteinExistence type="predicted"/>
<evidence type="ECO:0000313" key="2">
    <source>
        <dbReference type="Proteomes" id="UP000475862"/>
    </source>
</evidence>
<organism evidence="1 2">
    <name type="scientific">Aphis glycines</name>
    <name type="common">Soybean aphid</name>
    <dbReference type="NCBI Taxonomy" id="307491"/>
    <lineage>
        <taxon>Eukaryota</taxon>
        <taxon>Metazoa</taxon>
        <taxon>Ecdysozoa</taxon>
        <taxon>Arthropoda</taxon>
        <taxon>Hexapoda</taxon>
        <taxon>Insecta</taxon>
        <taxon>Pterygota</taxon>
        <taxon>Neoptera</taxon>
        <taxon>Paraneoptera</taxon>
        <taxon>Hemiptera</taxon>
        <taxon>Sternorrhyncha</taxon>
        <taxon>Aphidomorpha</taxon>
        <taxon>Aphidoidea</taxon>
        <taxon>Aphididae</taxon>
        <taxon>Aphidini</taxon>
        <taxon>Aphis</taxon>
        <taxon>Aphis</taxon>
    </lineage>
</organism>
<protein>
    <submittedName>
        <fullName evidence="1">Uncharacterized protein</fullName>
    </submittedName>
</protein>
<evidence type="ECO:0000313" key="1">
    <source>
        <dbReference type="EMBL" id="KAE9536481.1"/>
    </source>
</evidence>
<sequence length="189" mass="21299">MPPVPVDMKNSPSKSFTQFVEYDKPYRLGVFLKRKIMILNRVMNSAKVSPDNGVICAKNTKLGYIIVESSPLNFNIVVSSTKPMWICLFNAGIQSALCRQRVRLDFSEMIDYNKIKTFTSASIIVTVFDGSTNIYFSFNYCYCVRCLSLSLTTILNCSSEAIENAMTARPPQKVRRCNGFRMPIATNIG</sequence>
<name>A0A6G0TPN3_APHGL</name>
<keyword evidence="2" id="KW-1185">Reference proteome</keyword>
<comment type="caution">
    <text evidence="1">The sequence shown here is derived from an EMBL/GenBank/DDBJ whole genome shotgun (WGS) entry which is preliminary data.</text>
</comment>
<reference evidence="1 2" key="1">
    <citation type="submission" date="2019-08" db="EMBL/GenBank/DDBJ databases">
        <title>The genome of the soybean aphid Biotype 1, its phylome, world population structure and adaptation to the North American continent.</title>
        <authorList>
            <person name="Giordano R."/>
            <person name="Donthu R.K."/>
            <person name="Hernandez A.G."/>
            <person name="Wright C.L."/>
            <person name="Zimin A.V."/>
        </authorList>
    </citation>
    <scope>NUCLEOTIDE SEQUENCE [LARGE SCALE GENOMIC DNA]</scope>
    <source>
        <tissue evidence="1">Whole aphids</tissue>
    </source>
</reference>
<dbReference type="EMBL" id="VYZN01000023">
    <property type="protein sequence ID" value="KAE9536481.1"/>
    <property type="molecule type" value="Genomic_DNA"/>
</dbReference>
<dbReference type="Proteomes" id="UP000475862">
    <property type="component" value="Unassembled WGS sequence"/>
</dbReference>